<comment type="caution">
    <text evidence="1">The sequence shown here is derived from an EMBL/GenBank/DDBJ whole genome shotgun (WGS) entry which is preliminary data.</text>
</comment>
<protein>
    <submittedName>
        <fullName evidence="1">Uncharacterized protein</fullName>
    </submittedName>
</protein>
<name>A0ACC2PGS7_9HYME</name>
<accession>A0ACC2PGS7</accession>
<reference evidence="1" key="1">
    <citation type="submission" date="2023-04" db="EMBL/GenBank/DDBJ databases">
        <title>A chromosome-level genome assembly of the parasitoid wasp Eretmocerus hayati.</title>
        <authorList>
            <person name="Zhong Y."/>
            <person name="Liu S."/>
            <person name="Liu Y."/>
        </authorList>
    </citation>
    <scope>NUCLEOTIDE SEQUENCE</scope>
    <source>
        <strain evidence="1">ZJU_SS_LIU_2023</strain>
    </source>
</reference>
<evidence type="ECO:0000313" key="2">
    <source>
        <dbReference type="Proteomes" id="UP001239111"/>
    </source>
</evidence>
<dbReference type="EMBL" id="CM056741">
    <property type="protein sequence ID" value="KAJ8681784.1"/>
    <property type="molecule type" value="Genomic_DNA"/>
</dbReference>
<gene>
    <name evidence="1" type="ORF">QAD02_017576</name>
</gene>
<sequence length="930" mass="107893">MFKYKSCRKPRRKRPRNTVQQKPQAPRCNENRYIFLGSSLGVQITSEYQKRWNGKKAALKAARIWENEPNPDLHTKEFDATILHRWMSRHLERTYSKESDQQSEHQPVGYDILDHRSIVRCKPHEEPVTLSRMARNDYYWVYVNKQRAEREEWRRIELSKLVKKRLSVSKTHGSCDPANTETELQKDDKMHDELEGSREVASTRDELLEDEFDEVDNQLSQGSADSAYGSFVHSTDEPMSEMHDELEGSREVASTRDEFLEDKFDEVDNQLSQGSADSAYGSFVHSTDEPMSEMHDELEGSREVASTRDELLEDKFDEVDNQLSQGSADSAYGSFVHSTDEPMSEMHDELEGSREVASTRDELLEDKFDEVDNQLSQGSADSAYGFSVHSTDKPISEMHNEPMQVGTPSTLEPPTPLLDHDHTAACSRCSQRFCRLCLHPTCVQGIEKSRQFKERTMKNLTLHQLQTVVEQVDEEVANIPVPDDLIIDMAEILEMDGEEFDAFIAALPDGDERFQLAPLNEKGKVPQHYAQDTITGRSSWVRYQVEKFVDLLSANEVSINQRIVLIFKSPRLFLRTLSRVYSPGKIVGIIRCLIDCFEFKVMREFIKIIEGKGELDSLITDLGMSYNKKNPKTISGLIDNHAKDVRLTLQALGTPSIQGKQLSSRHDTKIADLLRKIFKSMRNINHIFDKIGALEQFFKRYEKLISNLNQNEMRITSSLGTDEDTLLLLNLPSPCALILESLCRKVDCYPAWSHASKILWELSKVPPGYQHEHTGPGLCTICFYLRERVPLERYEEMRQAVMKCYAEKRTSIALFEVTLWLNQRKEEYFYMREVEMLMLQMEKVGILERSGDWWNFKKGFHPRVKSVLSRKEFISTMFHRSEGHEDEQIRRYQFTNSHFVHEVKRLFPLTYRERKRAENFCQKMILYPTL</sequence>
<organism evidence="1 2">
    <name type="scientific">Eretmocerus hayati</name>
    <dbReference type="NCBI Taxonomy" id="131215"/>
    <lineage>
        <taxon>Eukaryota</taxon>
        <taxon>Metazoa</taxon>
        <taxon>Ecdysozoa</taxon>
        <taxon>Arthropoda</taxon>
        <taxon>Hexapoda</taxon>
        <taxon>Insecta</taxon>
        <taxon>Pterygota</taxon>
        <taxon>Neoptera</taxon>
        <taxon>Endopterygota</taxon>
        <taxon>Hymenoptera</taxon>
        <taxon>Apocrita</taxon>
        <taxon>Proctotrupomorpha</taxon>
        <taxon>Chalcidoidea</taxon>
        <taxon>Aphelinidae</taxon>
        <taxon>Aphelininae</taxon>
        <taxon>Eretmocerus</taxon>
    </lineage>
</organism>
<dbReference type="Proteomes" id="UP001239111">
    <property type="component" value="Chromosome 1"/>
</dbReference>
<proteinExistence type="predicted"/>
<keyword evidence="2" id="KW-1185">Reference proteome</keyword>
<evidence type="ECO:0000313" key="1">
    <source>
        <dbReference type="EMBL" id="KAJ8681784.1"/>
    </source>
</evidence>